<dbReference type="PANTHER" id="PTHR19858:SF0">
    <property type="entry name" value="PERIODIC TRYPTOPHAN PROTEIN 2 HOMOLOG"/>
    <property type="match status" value="1"/>
</dbReference>
<dbReference type="Gene3D" id="2.130.10.10">
    <property type="entry name" value="YVTN repeat-like/Quinoprotein amine dehydrogenase"/>
    <property type="match status" value="1"/>
</dbReference>
<dbReference type="SMART" id="SM00320">
    <property type="entry name" value="WD40"/>
    <property type="match status" value="1"/>
</dbReference>
<dbReference type="GO" id="GO:0034388">
    <property type="term" value="C:Pwp2p-containing subcomplex of 90S preribosome"/>
    <property type="evidence" value="ECO:0007669"/>
    <property type="project" value="TreeGrafter"/>
</dbReference>
<dbReference type="SUPFAM" id="SSF50978">
    <property type="entry name" value="WD40 repeat-like"/>
    <property type="match status" value="1"/>
</dbReference>
<dbReference type="GO" id="GO:0032040">
    <property type="term" value="C:small-subunit processome"/>
    <property type="evidence" value="ECO:0007669"/>
    <property type="project" value="TreeGrafter"/>
</dbReference>
<comment type="caution">
    <text evidence="2">The sequence shown here is derived from an EMBL/GenBank/DDBJ whole genome shotgun (WGS) entry which is preliminary data.</text>
</comment>
<dbReference type="Pfam" id="PF00400">
    <property type="entry name" value="WD40"/>
    <property type="match status" value="1"/>
</dbReference>
<dbReference type="GO" id="GO:0000462">
    <property type="term" value="P:maturation of SSU-rRNA from tricistronic rRNA transcript (SSU-rRNA, 5.8S rRNA, LSU-rRNA)"/>
    <property type="evidence" value="ECO:0007669"/>
    <property type="project" value="TreeGrafter"/>
</dbReference>
<dbReference type="InterPro" id="IPR015943">
    <property type="entry name" value="WD40/YVTN_repeat-like_dom_sf"/>
</dbReference>
<sequence length="135" mass="15993">MYSLHSLEDFVPITLSGHRNIVISAFFSNDQETVYTVSKDGTIFVWKDPDSEKMQNDDDLPENMQQALKRTRIDIESNTRKRKYRRWWVTQREYFNQIKVQCANFHIQNNLLVVGFTSGIFGLYKLPDFKNIHTL</sequence>
<evidence type="ECO:0000256" key="1">
    <source>
        <dbReference type="PROSITE-ProRule" id="PRU00221"/>
    </source>
</evidence>
<dbReference type="GO" id="GO:0000028">
    <property type="term" value="P:ribosomal small subunit assembly"/>
    <property type="evidence" value="ECO:0007669"/>
    <property type="project" value="TreeGrafter"/>
</dbReference>
<organism evidence="2 3">
    <name type="scientific">Neocallimastix californiae</name>
    <dbReference type="NCBI Taxonomy" id="1754190"/>
    <lineage>
        <taxon>Eukaryota</taxon>
        <taxon>Fungi</taxon>
        <taxon>Fungi incertae sedis</taxon>
        <taxon>Chytridiomycota</taxon>
        <taxon>Chytridiomycota incertae sedis</taxon>
        <taxon>Neocallimastigomycetes</taxon>
        <taxon>Neocallimastigales</taxon>
        <taxon>Neocallimastigaceae</taxon>
        <taxon>Neocallimastix</taxon>
    </lineage>
</organism>
<feature type="non-terminal residue" evidence="2">
    <location>
        <position position="135"/>
    </location>
</feature>
<dbReference type="InterPro" id="IPR001680">
    <property type="entry name" value="WD40_rpt"/>
</dbReference>
<feature type="repeat" description="WD" evidence="1">
    <location>
        <begin position="15"/>
        <end position="56"/>
    </location>
</feature>
<dbReference type="PROSITE" id="PS50082">
    <property type="entry name" value="WD_REPEATS_2"/>
    <property type="match status" value="1"/>
</dbReference>
<gene>
    <name evidence="2" type="ORF">LY90DRAFT_702444</name>
</gene>
<evidence type="ECO:0000313" key="3">
    <source>
        <dbReference type="Proteomes" id="UP000193920"/>
    </source>
</evidence>
<dbReference type="AlphaFoldDB" id="A0A1Y2D509"/>
<protein>
    <submittedName>
        <fullName evidence="2">Uncharacterized protein</fullName>
    </submittedName>
</protein>
<reference evidence="2 3" key="1">
    <citation type="submission" date="2016-08" db="EMBL/GenBank/DDBJ databases">
        <title>A Parts List for Fungal Cellulosomes Revealed by Comparative Genomics.</title>
        <authorList>
            <consortium name="DOE Joint Genome Institute"/>
            <person name="Haitjema C.H."/>
            <person name="Gilmore S.P."/>
            <person name="Henske J.K."/>
            <person name="Solomon K.V."/>
            <person name="De Groot R."/>
            <person name="Kuo A."/>
            <person name="Mondo S.J."/>
            <person name="Salamov A.A."/>
            <person name="Labutti K."/>
            <person name="Zhao Z."/>
            <person name="Chiniquy J."/>
            <person name="Barry K."/>
            <person name="Brewer H.M."/>
            <person name="Purvine S.O."/>
            <person name="Wright A.T."/>
            <person name="Boxma B."/>
            <person name="Van Alen T."/>
            <person name="Hackstein J.H."/>
            <person name="Baker S.E."/>
            <person name="Grigoriev I.V."/>
            <person name="O'Malley M.A."/>
        </authorList>
    </citation>
    <scope>NUCLEOTIDE SEQUENCE [LARGE SCALE GENOMIC DNA]</scope>
    <source>
        <strain evidence="2 3">G1</strain>
    </source>
</reference>
<dbReference type="Proteomes" id="UP000193920">
    <property type="component" value="Unassembled WGS sequence"/>
</dbReference>
<dbReference type="PROSITE" id="PS50294">
    <property type="entry name" value="WD_REPEATS_REGION"/>
    <property type="match status" value="1"/>
</dbReference>
<dbReference type="InterPro" id="IPR036322">
    <property type="entry name" value="WD40_repeat_dom_sf"/>
</dbReference>
<keyword evidence="3" id="KW-1185">Reference proteome</keyword>
<dbReference type="InterPro" id="IPR027145">
    <property type="entry name" value="PWP2"/>
</dbReference>
<proteinExistence type="predicted"/>
<dbReference type="EMBL" id="MCOG01000087">
    <property type="protein sequence ID" value="ORY54224.1"/>
    <property type="molecule type" value="Genomic_DNA"/>
</dbReference>
<evidence type="ECO:0000313" key="2">
    <source>
        <dbReference type="EMBL" id="ORY54224.1"/>
    </source>
</evidence>
<dbReference type="STRING" id="1754190.A0A1Y2D509"/>
<dbReference type="OrthoDB" id="3142434at2759"/>
<accession>A0A1Y2D509</accession>
<dbReference type="PANTHER" id="PTHR19858">
    <property type="entry name" value="WD40 REPEAT PROTEIN"/>
    <property type="match status" value="1"/>
</dbReference>
<name>A0A1Y2D509_9FUNG</name>
<keyword evidence="1" id="KW-0853">WD repeat</keyword>